<dbReference type="PROSITE" id="PS50181">
    <property type="entry name" value="FBOX"/>
    <property type="match status" value="1"/>
</dbReference>
<proteinExistence type="predicted"/>
<keyword evidence="3" id="KW-1185">Reference proteome</keyword>
<dbReference type="InterPro" id="IPR001810">
    <property type="entry name" value="F-box_dom"/>
</dbReference>
<dbReference type="RefSeq" id="XP_033675445.1">
    <property type="nucleotide sequence ID" value="XM_033834276.1"/>
</dbReference>
<evidence type="ECO:0000259" key="1">
    <source>
        <dbReference type="PROSITE" id="PS50181"/>
    </source>
</evidence>
<dbReference type="Proteomes" id="UP000800094">
    <property type="component" value="Unassembled WGS sequence"/>
</dbReference>
<evidence type="ECO:0000313" key="3">
    <source>
        <dbReference type="Proteomes" id="UP000800094"/>
    </source>
</evidence>
<protein>
    <recommendedName>
        <fullName evidence="1">F-box domain-containing protein</fullName>
    </recommendedName>
</protein>
<evidence type="ECO:0000313" key="2">
    <source>
        <dbReference type="EMBL" id="KAF2240441.1"/>
    </source>
</evidence>
<reference evidence="2" key="1">
    <citation type="journal article" date="2020" name="Stud. Mycol.">
        <title>101 Dothideomycetes genomes: a test case for predicting lifestyles and emergence of pathogens.</title>
        <authorList>
            <person name="Haridas S."/>
            <person name="Albert R."/>
            <person name="Binder M."/>
            <person name="Bloem J."/>
            <person name="Labutti K."/>
            <person name="Salamov A."/>
            <person name="Andreopoulos B."/>
            <person name="Baker S."/>
            <person name="Barry K."/>
            <person name="Bills G."/>
            <person name="Bluhm B."/>
            <person name="Cannon C."/>
            <person name="Castanera R."/>
            <person name="Culley D."/>
            <person name="Daum C."/>
            <person name="Ezra D."/>
            <person name="Gonzalez J."/>
            <person name="Henrissat B."/>
            <person name="Kuo A."/>
            <person name="Liang C."/>
            <person name="Lipzen A."/>
            <person name="Lutzoni F."/>
            <person name="Magnuson J."/>
            <person name="Mondo S."/>
            <person name="Nolan M."/>
            <person name="Ohm R."/>
            <person name="Pangilinan J."/>
            <person name="Park H.-J."/>
            <person name="Ramirez L."/>
            <person name="Alfaro M."/>
            <person name="Sun H."/>
            <person name="Tritt A."/>
            <person name="Yoshinaga Y."/>
            <person name="Zwiers L.-H."/>
            <person name="Turgeon B."/>
            <person name="Goodwin S."/>
            <person name="Spatafora J."/>
            <person name="Crous P."/>
            <person name="Grigoriev I."/>
        </authorList>
    </citation>
    <scope>NUCLEOTIDE SEQUENCE</scope>
    <source>
        <strain evidence="2">CBS 122368</strain>
    </source>
</reference>
<gene>
    <name evidence="2" type="ORF">BU26DRAFT_572823</name>
</gene>
<dbReference type="GeneID" id="54587606"/>
<feature type="domain" description="F-box" evidence="1">
    <location>
        <begin position="1"/>
        <end position="42"/>
    </location>
</feature>
<dbReference type="SUPFAM" id="SSF81383">
    <property type="entry name" value="F-box domain"/>
    <property type="match status" value="1"/>
</dbReference>
<dbReference type="Pfam" id="PF00646">
    <property type="entry name" value="F-box"/>
    <property type="match status" value="1"/>
</dbReference>
<dbReference type="CDD" id="cd09917">
    <property type="entry name" value="F-box_SF"/>
    <property type="match status" value="1"/>
</dbReference>
<dbReference type="InterPro" id="IPR036047">
    <property type="entry name" value="F-box-like_dom_sf"/>
</dbReference>
<accession>A0A6A6HQZ0</accession>
<dbReference type="AlphaFoldDB" id="A0A6A6HQZ0"/>
<sequence length="287" mass="33121">MFAIGELLEHILRHVPGKDLLRLQRVCKRWRNTIRLRSFRPLLWIEPVLSAEGDPHFIAPNVPQGSVYPARLRLVQKEFFDSWHDYEDSLIYLNRRSRMSKELEESVIEKGKWSVPSLQSICSACGCCHGHFRLNNMHPLLHWLLTSSALTVCISGYGTHVHISICERRLPSLENSHVVHDSQALALSHLVIDTYNRMERHARGNDMFLNPICTQVLVSFYDKSEVEWAKEPLRVRRVVLLLGRVCSRFLSQSSIEGKESERQAALEELSGLPQSWPRVWVGRQVAN</sequence>
<dbReference type="EMBL" id="ML987218">
    <property type="protein sequence ID" value="KAF2240441.1"/>
    <property type="molecule type" value="Genomic_DNA"/>
</dbReference>
<organism evidence="2 3">
    <name type="scientific">Trematosphaeria pertusa</name>
    <dbReference type="NCBI Taxonomy" id="390896"/>
    <lineage>
        <taxon>Eukaryota</taxon>
        <taxon>Fungi</taxon>
        <taxon>Dikarya</taxon>
        <taxon>Ascomycota</taxon>
        <taxon>Pezizomycotina</taxon>
        <taxon>Dothideomycetes</taxon>
        <taxon>Pleosporomycetidae</taxon>
        <taxon>Pleosporales</taxon>
        <taxon>Massarineae</taxon>
        <taxon>Trematosphaeriaceae</taxon>
        <taxon>Trematosphaeria</taxon>
    </lineage>
</organism>
<dbReference type="OrthoDB" id="549243at2759"/>
<dbReference type="Gene3D" id="1.20.1280.50">
    <property type="match status" value="1"/>
</dbReference>
<name>A0A6A6HQZ0_9PLEO</name>
<dbReference type="SMART" id="SM00256">
    <property type="entry name" value="FBOX"/>
    <property type="match status" value="1"/>
</dbReference>